<evidence type="ECO:0000313" key="2">
    <source>
        <dbReference type="EMBL" id="QCE02919.1"/>
    </source>
</evidence>
<reference evidence="2 3" key="1">
    <citation type="submission" date="2019-04" db="EMBL/GenBank/DDBJ databases">
        <title>An improved genome assembly and genetic linkage map for asparagus bean, Vigna unguiculata ssp. sesquipedialis.</title>
        <authorList>
            <person name="Xia Q."/>
            <person name="Zhang R."/>
            <person name="Dong Y."/>
        </authorList>
    </citation>
    <scope>NUCLEOTIDE SEQUENCE [LARGE SCALE GENOMIC DNA]</scope>
    <source>
        <tissue evidence="2">Leaf</tissue>
    </source>
</reference>
<gene>
    <name evidence="2" type="ORF">DEO72_LG8g935</name>
</gene>
<keyword evidence="3" id="KW-1185">Reference proteome</keyword>
<proteinExistence type="predicted"/>
<evidence type="ECO:0000313" key="3">
    <source>
        <dbReference type="Proteomes" id="UP000501690"/>
    </source>
</evidence>
<dbReference type="Proteomes" id="UP000501690">
    <property type="component" value="Linkage Group LG8"/>
</dbReference>
<organism evidence="2 3">
    <name type="scientific">Vigna unguiculata</name>
    <name type="common">Cowpea</name>
    <dbReference type="NCBI Taxonomy" id="3917"/>
    <lineage>
        <taxon>Eukaryota</taxon>
        <taxon>Viridiplantae</taxon>
        <taxon>Streptophyta</taxon>
        <taxon>Embryophyta</taxon>
        <taxon>Tracheophyta</taxon>
        <taxon>Spermatophyta</taxon>
        <taxon>Magnoliopsida</taxon>
        <taxon>eudicotyledons</taxon>
        <taxon>Gunneridae</taxon>
        <taxon>Pentapetalae</taxon>
        <taxon>rosids</taxon>
        <taxon>fabids</taxon>
        <taxon>Fabales</taxon>
        <taxon>Fabaceae</taxon>
        <taxon>Papilionoideae</taxon>
        <taxon>50 kb inversion clade</taxon>
        <taxon>NPAAA clade</taxon>
        <taxon>indigoferoid/millettioid clade</taxon>
        <taxon>Phaseoleae</taxon>
        <taxon>Vigna</taxon>
    </lineage>
</organism>
<name>A0A4D6MS25_VIGUN</name>
<accession>A0A4D6MS25</accession>
<protein>
    <submittedName>
        <fullName evidence="2">Uncharacterized protein</fullName>
    </submittedName>
</protein>
<dbReference type="AlphaFoldDB" id="A0A4D6MS25"/>
<evidence type="ECO:0000256" key="1">
    <source>
        <dbReference type="SAM" id="MobiDB-lite"/>
    </source>
</evidence>
<feature type="compositionally biased region" description="Basic and acidic residues" evidence="1">
    <location>
        <begin position="66"/>
        <end position="76"/>
    </location>
</feature>
<sequence length="76" mass="8419">MVNGHTGIYKKLGGAERNLGGVVRKPQTLKKFLNPSPKFKRKLTFPNCHRWSSKATHGGLGGGNSDDDRVVEEENR</sequence>
<dbReference type="EMBL" id="CP039352">
    <property type="protein sequence ID" value="QCE02919.1"/>
    <property type="molecule type" value="Genomic_DNA"/>
</dbReference>
<feature type="region of interest" description="Disordered" evidence="1">
    <location>
        <begin position="50"/>
        <end position="76"/>
    </location>
</feature>